<accession>A0A927RGP7</accession>
<evidence type="ECO:0000313" key="2">
    <source>
        <dbReference type="Proteomes" id="UP000658225"/>
    </source>
</evidence>
<proteinExistence type="predicted"/>
<sequence>MLKNKFKADDLLAVLHVIDTDGCFITADDIVIDDTQTGLTLYCENSISVLNEKQRKFIEIRNEQRSNNIDIMKTLTMIILNV</sequence>
<dbReference type="AlphaFoldDB" id="A0A927RGP7"/>
<evidence type="ECO:0000313" key="1">
    <source>
        <dbReference type="EMBL" id="MBE1556712.1"/>
    </source>
</evidence>
<comment type="caution">
    <text evidence="1">The sequence shown here is derived from an EMBL/GenBank/DDBJ whole genome shotgun (WGS) entry which is preliminary data.</text>
</comment>
<gene>
    <name evidence="1" type="ORF">H4683_003838</name>
</gene>
<keyword evidence="2" id="KW-1185">Reference proteome</keyword>
<protein>
    <submittedName>
        <fullName evidence="1">Uncharacterized protein</fullName>
    </submittedName>
</protein>
<organism evidence="1 2">
    <name type="scientific">Sporosarcina limicola</name>
    <dbReference type="NCBI Taxonomy" id="34101"/>
    <lineage>
        <taxon>Bacteria</taxon>
        <taxon>Bacillati</taxon>
        <taxon>Bacillota</taxon>
        <taxon>Bacilli</taxon>
        <taxon>Bacillales</taxon>
        <taxon>Caryophanaceae</taxon>
        <taxon>Sporosarcina</taxon>
    </lineage>
</organism>
<dbReference type="Proteomes" id="UP000658225">
    <property type="component" value="Unassembled WGS sequence"/>
</dbReference>
<dbReference type="EMBL" id="JADBEL010000034">
    <property type="protein sequence ID" value="MBE1556712.1"/>
    <property type="molecule type" value="Genomic_DNA"/>
</dbReference>
<reference evidence="1" key="1">
    <citation type="submission" date="2020-10" db="EMBL/GenBank/DDBJ databases">
        <title>Genomic Encyclopedia of Type Strains, Phase IV (KMG-IV): sequencing the most valuable type-strain genomes for metagenomic binning, comparative biology and taxonomic classification.</title>
        <authorList>
            <person name="Goeker M."/>
        </authorList>
    </citation>
    <scope>NUCLEOTIDE SEQUENCE</scope>
    <source>
        <strain evidence="1">DSM 13886</strain>
    </source>
</reference>
<name>A0A927RGP7_9BACL</name>